<reference evidence="4" key="3">
    <citation type="submission" date="2012-09" db="EMBL/GenBank/DDBJ databases">
        <authorList>
            <consortium name="VectorBase"/>
        </authorList>
    </citation>
    <scope>NUCLEOTIDE SEQUENCE</scope>
    <source>
        <strain evidence="4">Liverpool</strain>
    </source>
</reference>
<gene>
    <name evidence="4" type="ORF">AaeL_AAEL005443</name>
</gene>
<dbReference type="Proteomes" id="UP000682892">
    <property type="component" value="Chromosome 1"/>
</dbReference>
<feature type="domain" description="SOCS box" evidence="3">
    <location>
        <begin position="298"/>
        <end position="339"/>
    </location>
</feature>
<keyword evidence="1" id="KW-0833">Ubl conjugation pathway</keyword>
<evidence type="ECO:0000313" key="5">
    <source>
        <dbReference type="Proteomes" id="UP000682892"/>
    </source>
</evidence>
<dbReference type="HOGENOM" id="CLU_041353_0_0_1"/>
<keyword evidence="2" id="KW-0040">ANK repeat</keyword>
<dbReference type="STRING" id="7159.Q17A18"/>
<dbReference type="SMART" id="SM00969">
    <property type="entry name" value="SOCS_box"/>
    <property type="match status" value="1"/>
</dbReference>
<dbReference type="PhylomeDB" id="Q17A18"/>
<evidence type="ECO:0000313" key="4">
    <source>
        <dbReference type="EMBL" id="EAT43087.1"/>
    </source>
</evidence>
<dbReference type="PANTHER" id="PTHR20966:SF2">
    <property type="entry name" value="ANKYRIN REPEAT AND SOCS BOX PROTEIN 17"/>
    <property type="match status" value="1"/>
</dbReference>
<dbReference type="Pfam" id="PF07525">
    <property type="entry name" value="SOCS_box"/>
    <property type="match status" value="1"/>
</dbReference>
<dbReference type="InterPro" id="IPR039147">
    <property type="entry name" value="ASB17"/>
</dbReference>
<dbReference type="AlphaFoldDB" id="Q17A18"/>
<dbReference type="EMBL" id="CH477341">
    <property type="protein sequence ID" value="EAT43087.1"/>
    <property type="molecule type" value="Genomic_DNA"/>
</dbReference>
<dbReference type="PANTHER" id="PTHR20966">
    <property type="entry name" value="ANKYRIN REPEAT AND SOCS BOX PROTEIN 17"/>
    <property type="match status" value="1"/>
</dbReference>
<dbReference type="OMA" id="THFLSGW"/>
<proteinExistence type="predicted"/>
<evidence type="ECO:0000256" key="1">
    <source>
        <dbReference type="ARBA" id="ARBA00022786"/>
    </source>
</evidence>
<sequence>TMEYVFDIFFEECFLTMERSGLKSRSGRRDVIDHLNSVISGCIEGRPTATAQLAVGLAVKSAIDYHRKMKDDNFRVCMMGKYHNVLYIAMRIAWDWSLEDSHVIRLLLEEIYACEKTFERLFLGALFGSNAPHFIAGWKSDFKDQDENLRAMVFFLHHAGKTRLKFPSYSMSYKLSSNPCRFIDIPIESCGKAAPLRVAIQASAPDTLMILLRQGADPNPDDGGSSPIISLLDKLREYENRSYPYQLVSCLKLLLRCTIMVELPYKPHLFHVRKEMFQTKYRLLLEDNLIPIDQLFGVPTLKSICRCHVRDQLRNNFQLPRGINRLNVPRKIMKYIDLLD</sequence>
<name>Q17A18_AEDAE</name>
<dbReference type="eggNOG" id="ENOG502RXNX">
    <property type="taxonomic scope" value="Eukaryota"/>
</dbReference>
<reference evidence="4" key="1">
    <citation type="submission" date="2005-10" db="EMBL/GenBank/DDBJ databases">
        <authorList>
            <person name="Loftus B.J."/>
            <person name="Nene V.M."/>
            <person name="Hannick L.I."/>
            <person name="Bidwell S."/>
            <person name="Haas B."/>
            <person name="Amedeo P."/>
            <person name="Orvis J."/>
            <person name="Wortman J.R."/>
            <person name="White O.R."/>
            <person name="Salzberg S."/>
            <person name="Shumway M."/>
            <person name="Koo H."/>
            <person name="Zhao Y."/>
            <person name="Holmes M."/>
            <person name="Miller J."/>
            <person name="Schatz M."/>
            <person name="Pop M."/>
            <person name="Pai G."/>
            <person name="Utterback T."/>
            <person name="Rogers Y.-H."/>
            <person name="Kravitz S."/>
            <person name="Fraser C.M."/>
        </authorList>
    </citation>
    <scope>NUCLEOTIDE SEQUENCE</scope>
    <source>
        <strain evidence="4">Liverpool</strain>
    </source>
</reference>
<dbReference type="InterPro" id="IPR001496">
    <property type="entry name" value="SOCS_box"/>
</dbReference>
<protein>
    <submittedName>
        <fullName evidence="4">AAEL005443-PA</fullName>
    </submittedName>
</protein>
<dbReference type="PaxDb" id="7159-AAEL005443-PA"/>
<evidence type="ECO:0000256" key="2">
    <source>
        <dbReference type="ARBA" id="ARBA00023043"/>
    </source>
</evidence>
<dbReference type="VEuPathDB" id="VectorBase:AAEL022735"/>
<evidence type="ECO:0000259" key="3">
    <source>
        <dbReference type="SMART" id="SM00969"/>
    </source>
</evidence>
<organism evidence="4 5">
    <name type="scientific">Aedes aegypti</name>
    <name type="common">Yellowfever mosquito</name>
    <name type="synonym">Culex aegypti</name>
    <dbReference type="NCBI Taxonomy" id="7159"/>
    <lineage>
        <taxon>Eukaryota</taxon>
        <taxon>Metazoa</taxon>
        <taxon>Ecdysozoa</taxon>
        <taxon>Arthropoda</taxon>
        <taxon>Hexapoda</taxon>
        <taxon>Insecta</taxon>
        <taxon>Pterygota</taxon>
        <taxon>Neoptera</taxon>
        <taxon>Endopterygota</taxon>
        <taxon>Diptera</taxon>
        <taxon>Nematocera</taxon>
        <taxon>Culicoidea</taxon>
        <taxon>Culicidae</taxon>
        <taxon>Culicinae</taxon>
        <taxon>Aedini</taxon>
        <taxon>Aedes</taxon>
        <taxon>Stegomyia</taxon>
    </lineage>
</organism>
<feature type="non-terminal residue" evidence="4">
    <location>
        <position position="1"/>
    </location>
</feature>
<reference evidence="4" key="2">
    <citation type="journal article" date="2007" name="Science">
        <title>Genome sequence of Aedes aegypti, a major arbovirus vector.</title>
        <authorList>
            <person name="Nene V."/>
            <person name="Wortman J.R."/>
            <person name="Lawson D."/>
            <person name="Haas B."/>
            <person name="Kodira C."/>
            <person name="Tu Z.J."/>
            <person name="Loftus B."/>
            <person name="Xi Z."/>
            <person name="Megy K."/>
            <person name="Grabherr M."/>
            <person name="Ren Q."/>
            <person name="Zdobnov E.M."/>
            <person name="Lobo N.F."/>
            <person name="Campbell K.S."/>
            <person name="Brown S.E."/>
            <person name="Bonaldo M.F."/>
            <person name="Zhu J."/>
            <person name="Sinkins S.P."/>
            <person name="Hogenkamp D.G."/>
            <person name="Amedeo P."/>
            <person name="Arensburger P."/>
            <person name="Atkinson P.W."/>
            <person name="Bidwell S."/>
            <person name="Biedler J."/>
            <person name="Birney E."/>
            <person name="Bruggner R.V."/>
            <person name="Costas J."/>
            <person name="Coy M.R."/>
            <person name="Crabtree J."/>
            <person name="Crawford M."/>
            <person name="Debruyn B."/>
            <person name="Decaprio D."/>
            <person name="Eiglmeier K."/>
            <person name="Eisenstadt E."/>
            <person name="El-Dorry H."/>
            <person name="Gelbart W.M."/>
            <person name="Gomes S.L."/>
            <person name="Hammond M."/>
            <person name="Hannick L.I."/>
            <person name="Hogan J.R."/>
            <person name="Holmes M.H."/>
            <person name="Jaffe D."/>
            <person name="Johnston J.S."/>
            <person name="Kennedy R.C."/>
            <person name="Koo H."/>
            <person name="Kravitz S."/>
            <person name="Kriventseva E.V."/>
            <person name="Kulp D."/>
            <person name="Labutti K."/>
            <person name="Lee E."/>
            <person name="Li S."/>
            <person name="Lovin D.D."/>
            <person name="Mao C."/>
            <person name="Mauceli E."/>
            <person name="Menck C.F."/>
            <person name="Miller J.R."/>
            <person name="Montgomery P."/>
            <person name="Mori A."/>
            <person name="Nascimento A.L."/>
            <person name="Naveira H.F."/>
            <person name="Nusbaum C."/>
            <person name="O'leary S."/>
            <person name="Orvis J."/>
            <person name="Pertea M."/>
            <person name="Quesneville H."/>
            <person name="Reidenbach K.R."/>
            <person name="Rogers Y.H."/>
            <person name="Roth C.W."/>
            <person name="Schneider J.R."/>
            <person name="Schatz M."/>
            <person name="Shumway M."/>
            <person name="Stanke M."/>
            <person name="Stinson E.O."/>
            <person name="Tubio J.M."/>
            <person name="Vanzee J.P."/>
            <person name="Verjovski-Almeida S."/>
            <person name="Werner D."/>
            <person name="White O."/>
            <person name="Wyder S."/>
            <person name="Zeng Q."/>
            <person name="Zhao Q."/>
            <person name="Zhao Y."/>
            <person name="Hill C.A."/>
            <person name="Raikhel A.S."/>
            <person name="Soares M.B."/>
            <person name="Knudson D.L."/>
            <person name="Lee N.H."/>
            <person name="Galagan J."/>
            <person name="Salzberg S.L."/>
            <person name="Paulsen I.T."/>
            <person name="Dimopoulos G."/>
            <person name="Collins F.H."/>
            <person name="Birren B."/>
            <person name="Fraser-Liggett C.M."/>
            <person name="Severson D.W."/>
        </authorList>
    </citation>
    <scope>NUCLEOTIDE SEQUENCE [LARGE SCALE GENOMIC DNA]</scope>
    <source>
        <strain evidence="4">Liverpool</strain>
    </source>
</reference>
<accession>Q17A18</accession>